<dbReference type="RefSeq" id="WP_266126706.1">
    <property type="nucleotide sequence ID" value="NZ_JANIDV010000001.1"/>
</dbReference>
<dbReference type="InterPro" id="IPR005094">
    <property type="entry name" value="Endonuclease_MobA/VirD2"/>
</dbReference>
<dbReference type="Proteomes" id="UP001165633">
    <property type="component" value="Unassembled WGS sequence"/>
</dbReference>
<feature type="region of interest" description="Disordered" evidence="1">
    <location>
        <begin position="326"/>
        <end position="352"/>
    </location>
</feature>
<sequence length="392" mass="44586">MIVGFSKHGKGRSEGPVAYMVNPKRAGRESALPVVVRGDPDITRNIINSLKYKKKYTSGVLSFAPGEDITPEIEQDIIDRFEQLAFAGLEADRYNILWVRYTHAGHHELHFVTPRVELASGKSLNIKPPGKGTQKAFDNFRSMINAEYGLADPDDPDRTRDLKLPQHTLKLAQEMIRRGEKPPDNIPQIVDGIMKQRAFEGLLKNRSDVIQQLHELGLKVTRQGRNYLTIQDIGEATQKWRLKGALYSEEYNFSELNGEAKEAAGRGERDYSEPDKKAARQFAEAVEWHTRKRAEYNGERYKKNTETNHKAFDISLLTSLPHRNMSDDWSSSRSSKHTPGLGEEYSEVAEPHTRHEAKQVHLFPCGNYRCVKTNPQMPSYGTNGEWRVVAED</sequence>
<proteinExistence type="predicted"/>
<keyword evidence="4" id="KW-1185">Reference proteome</keyword>
<evidence type="ECO:0000259" key="2">
    <source>
        <dbReference type="Pfam" id="PF03432"/>
    </source>
</evidence>
<reference evidence="3" key="1">
    <citation type="submission" date="2022-07" db="EMBL/GenBank/DDBJ databases">
        <title>Bombella genomes.</title>
        <authorList>
            <person name="Harer L."/>
            <person name="Styblova S."/>
            <person name="Ehrmann M."/>
        </authorList>
    </citation>
    <scope>NUCLEOTIDE SEQUENCE</scope>
    <source>
        <strain evidence="3">TMW 2.2559</strain>
    </source>
</reference>
<organism evidence="3 4">
    <name type="scientific">Bombella dulcis</name>
    <dbReference type="NCBI Taxonomy" id="2967339"/>
    <lineage>
        <taxon>Bacteria</taxon>
        <taxon>Pseudomonadati</taxon>
        <taxon>Pseudomonadota</taxon>
        <taxon>Alphaproteobacteria</taxon>
        <taxon>Acetobacterales</taxon>
        <taxon>Acetobacteraceae</taxon>
        <taxon>Bombella</taxon>
    </lineage>
</organism>
<gene>
    <name evidence="3" type="ORF">NQF87_01800</name>
</gene>
<protein>
    <submittedName>
        <fullName evidence="3">Relaxase/mobilization nuclease domain-containing protein</fullName>
    </submittedName>
</protein>
<dbReference type="EMBL" id="JANIDV010000001">
    <property type="protein sequence ID" value="MCX5615715.1"/>
    <property type="molecule type" value="Genomic_DNA"/>
</dbReference>
<evidence type="ECO:0000256" key="1">
    <source>
        <dbReference type="SAM" id="MobiDB-lite"/>
    </source>
</evidence>
<name>A0ABT3W9F6_9PROT</name>
<accession>A0ABT3W9F6</accession>
<dbReference type="Pfam" id="PF03432">
    <property type="entry name" value="Relaxase"/>
    <property type="match status" value="1"/>
</dbReference>
<evidence type="ECO:0000313" key="3">
    <source>
        <dbReference type="EMBL" id="MCX5615715.1"/>
    </source>
</evidence>
<comment type="caution">
    <text evidence="3">The sequence shown here is derived from an EMBL/GenBank/DDBJ whole genome shotgun (WGS) entry which is preliminary data.</text>
</comment>
<feature type="domain" description="MobA/VirD2-like nuclease" evidence="2">
    <location>
        <begin position="52"/>
        <end position="150"/>
    </location>
</feature>
<evidence type="ECO:0000313" key="4">
    <source>
        <dbReference type="Proteomes" id="UP001165633"/>
    </source>
</evidence>